<dbReference type="PANTHER" id="PTHR30024">
    <property type="entry name" value="ALIPHATIC SULFONATES-BINDING PROTEIN-RELATED"/>
    <property type="match status" value="1"/>
</dbReference>
<sequence length="328" mass="36499">MKKITIAIIAFLLIIALTVLTLFNKEESNLKSIKVAEVTHSVFYAPQYAAKALGYFEEEGLDPEFILTPGADKVTAAVLSGDVEIGFCGSEATIYVYNQGEKDYLVNFAGLTKKDGSFIVSRKKEDNFKLENMKEKDVIGGRKGGMPEMTLEWALRENGIDPKKDLNIDTSIEFASMAGAFIGGTGDYVTLFEPQALQLEKEGVGYVVASVGELGGVVPYTTYNAKKSYIEKNPDVIEGYTRAIQRGLDYVHSHSDEEVAKVILDEFPDTSLEDLTKIVKRYRDIDAWFKTTEIKKEDFDHIQEIVSSAGELDKKVPYNKIFTNAYAK</sequence>
<keyword evidence="3" id="KW-0732">Signal</keyword>
<feature type="domain" description="SsuA/THI5-like" evidence="4">
    <location>
        <begin position="45"/>
        <end position="257"/>
    </location>
</feature>
<comment type="similarity">
    <text evidence="2">Belongs to the bacterial solute-binding protein SsuA/TauA family.</text>
</comment>
<comment type="caution">
    <text evidence="5">The sequence shown here is derived from an EMBL/GenBank/DDBJ whole genome shotgun (WGS) entry which is preliminary data.</text>
</comment>
<dbReference type="Pfam" id="PF09084">
    <property type="entry name" value="NMT1"/>
    <property type="match status" value="1"/>
</dbReference>
<gene>
    <name evidence="5" type="ORF">IAD49_02020</name>
</gene>
<dbReference type="Gene3D" id="3.40.190.10">
    <property type="entry name" value="Periplasmic binding protein-like II"/>
    <property type="match status" value="2"/>
</dbReference>
<evidence type="ECO:0000256" key="2">
    <source>
        <dbReference type="ARBA" id="ARBA00010742"/>
    </source>
</evidence>
<comment type="subcellular location">
    <subcellularLocation>
        <location evidence="1">Periplasm</location>
    </subcellularLocation>
</comment>
<proteinExistence type="inferred from homology"/>
<accession>A0A9D1HVE9</accession>
<reference evidence="5" key="2">
    <citation type="journal article" date="2021" name="PeerJ">
        <title>Extensive microbial diversity within the chicken gut microbiome revealed by metagenomics and culture.</title>
        <authorList>
            <person name="Gilroy R."/>
            <person name="Ravi A."/>
            <person name="Getino M."/>
            <person name="Pursley I."/>
            <person name="Horton D.L."/>
            <person name="Alikhan N.F."/>
            <person name="Baker D."/>
            <person name="Gharbi K."/>
            <person name="Hall N."/>
            <person name="Watson M."/>
            <person name="Adriaenssens E.M."/>
            <person name="Foster-Nyarko E."/>
            <person name="Jarju S."/>
            <person name="Secka A."/>
            <person name="Antonio M."/>
            <person name="Oren A."/>
            <person name="Chaudhuri R.R."/>
            <person name="La Ragione R."/>
            <person name="Hildebrand F."/>
            <person name="Pallen M.J."/>
        </authorList>
    </citation>
    <scope>NUCLEOTIDE SEQUENCE</scope>
    <source>
        <strain evidence="5">CHK197-8231</strain>
    </source>
</reference>
<evidence type="ECO:0000259" key="4">
    <source>
        <dbReference type="Pfam" id="PF09084"/>
    </source>
</evidence>
<dbReference type="PANTHER" id="PTHR30024:SF47">
    <property type="entry name" value="TAURINE-BINDING PERIPLASMIC PROTEIN"/>
    <property type="match status" value="1"/>
</dbReference>
<evidence type="ECO:0000313" key="5">
    <source>
        <dbReference type="EMBL" id="HIU22338.1"/>
    </source>
</evidence>
<dbReference type="AlphaFoldDB" id="A0A9D1HVE9"/>
<dbReference type="InterPro" id="IPR015168">
    <property type="entry name" value="SsuA/THI5"/>
</dbReference>
<dbReference type="SUPFAM" id="SSF53850">
    <property type="entry name" value="Periplasmic binding protein-like II"/>
    <property type="match status" value="1"/>
</dbReference>
<evidence type="ECO:0000256" key="3">
    <source>
        <dbReference type="ARBA" id="ARBA00022729"/>
    </source>
</evidence>
<dbReference type="GO" id="GO:0042597">
    <property type="term" value="C:periplasmic space"/>
    <property type="evidence" value="ECO:0007669"/>
    <property type="project" value="UniProtKB-SubCell"/>
</dbReference>
<organism evidence="5 6">
    <name type="scientific">Candidatus Fimihabitans intestinipullorum</name>
    <dbReference type="NCBI Taxonomy" id="2840820"/>
    <lineage>
        <taxon>Bacteria</taxon>
        <taxon>Bacillati</taxon>
        <taxon>Mycoplasmatota</taxon>
        <taxon>Mycoplasmatota incertae sedis</taxon>
        <taxon>Candidatus Fimihabitans</taxon>
    </lineage>
</organism>
<evidence type="ECO:0000313" key="6">
    <source>
        <dbReference type="Proteomes" id="UP000824087"/>
    </source>
</evidence>
<evidence type="ECO:0000256" key="1">
    <source>
        <dbReference type="ARBA" id="ARBA00004418"/>
    </source>
</evidence>
<dbReference type="EMBL" id="DVML01000012">
    <property type="protein sequence ID" value="HIU22338.1"/>
    <property type="molecule type" value="Genomic_DNA"/>
</dbReference>
<dbReference type="Proteomes" id="UP000824087">
    <property type="component" value="Unassembled WGS sequence"/>
</dbReference>
<reference evidence="5" key="1">
    <citation type="submission" date="2020-10" db="EMBL/GenBank/DDBJ databases">
        <authorList>
            <person name="Gilroy R."/>
        </authorList>
    </citation>
    <scope>NUCLEOTIDE SEQUENCE</scope>
    <source>
        <strain evidence="5">CHK197-8231</strain>
    </source>
</reference>
<protein>
    <submittedName>
        <fullName evidence="5">ABC transporter substrate-binding protein</fullName>
    </submittedName>
</protein>
<name>A0A9D1HVE9_9BACT</name>